<proteinExistence type="predicted"/>
<evidence type="ECO:0000313" key="2">
    <source>
        <dbReference type="Proteomes" id="UP000245626"/>
    </source>
</evidence>
<protein>
    <submittedName>
        <fullName evidence="1">WD40 repeat-like protein</fullName>
    </submittedName>
</protein>
<dbReference type="Proteomes" id="UP000245626">
    <property type="component" value="Unassembled WGS sequence"/>
</dbReference>
<name>A0ACD0P8Q6_9BASI</name>
<gene>
    <name evidence="1" type="ORF">IE53DRAFT_383054</name>
</gene>
<accession>A0ACD0P8Q6</accession>
<keyword evidence="2" id="KW-1185">Reference proteome</keyword>
<evidence type="ECO:0000313" key="1">
    <source>
        <dbReference type="EMBL" id="PWN54361.1"/>
    </source>
</evidence>
<dbReference type="EMBL" id="KZ819687">
    <property type="protein sequence ID" value="PWN54361.1"/>
    <property type="molecule type" value="Genomic_DNA"/>
</dbReference>
<reference evidence="1 2" key="1">
    <citation type="journal article" date="2018" name="Mol. Biol. Evol.">
        <title>Broad Genomic Sampling Reveals a Smut Pathogenic Ancestry of the Fungal Clade Ustilaginomycotina.</title>
        <authorList>
            <person name="Kijpornyongpan T."/>
            <person name="Mondo S.J."/>
            <person name="Barry K."/>
            <person name="Sandor L."/>
            <person name="Lee J."/>
            <person name="Lipzen A."/>
            <person name="Pangilinan J."/>
            <person name="LaButti K."/>
            <person name="Hainaut M."/>
            <person name="Henrissat B."/>
            <person name="Grigoriev I.V."/>
            <person name="Spatafora J.W."/>
            <person name="Aime M.C."/>
        </authorList>
    </citation>
    <scope>NUCLEOTIDE SEQUENCE [LARGE SCALE GENOMIC DNA]</scope>
    <source>
        <strain evidence="1 2">SA 807</strain>
    </source>
</reference>
<organism evidence="1 2">
    <name type="scientific">Violaceomyces palustris</name>
    <dbReference type="NCBI Taxonomy" id="1673888"/>
    <lineage>
        <taxon>Eukaryota</taxon>
        <taxon>Fungi</taxon>
        <taxon>Dikarya</taxon>
        <taxon>Basidiomycota</taxon>
        <taxon>Ustilaginomycotina</taxon>
        <taxon>Ustilaginomycetes</taxon>
        <taxon>Violaceomycetales</taxon>
        <taxon>Violaceomycetaceae</taxon>
        <taxon>Violaceomyces</taxon>
    </lineage>
</organism>
<sequence length="665" mass="72642">MPQPSRKRQHAKSSFEGQSSDDEPLPLGGSSKPRNGKALTQPGAQEIQLENLIFGKGLSAAIQQEDEGDGFNKGSRKKSRRVGPGRHEDSDDDASELDEDQHWKNDQLFVMDTGAGDEEEDEEDEKYDDEDEDKEDPDTEDDSEIDYEKASESGSDGERILIPETAEFNLSVRTKTSGSGAKKPVWTDPDDATLSIALAGPAALAPDGSRRGTKKLRKLREEVGEDVISGKDYELRLRKQFEKLHPRPMWASLRLVGENLLDPTLSITNPGKSLSDLLRSDTGLVGPRSSSSSNSTSKAKGRLKQGELAIERLRDANDSQSKELQAAIESIQFHPNPRTSVLMTASRDRRVRMFQIDGNTNPLLQTLHVPDLPIQTAAFHPSGSSVLLSGPRPYLYAYDLQAGRVLRSSPWRGSGAVFASKTADDAVEKDLSNARFQPGGEGSRMLAIGGRRGEVHLLDWGKSGSSGGARIGGVRMNANLAGFCWDPSPSGENQLMTLSSEGAVHVWDIRNQSASLSCESIWRDDSLFGCKGLEISPDGRWWSVGSDSGIVNMYKNPLLDQREDELQHQGFGNNLEPVKSVGNLTTASTTLRYNHDGQIMAIASVNKKDALKLMHLPSMKVFSNWPTSGTPLGHITSVDFSTGSQYVALGNSRGKVLLYGLKHYL</sequence>